<dbReference type="AlphaFoldDB" id="A0A4R0RRD9"/>
<proteinExistence type="predicted"/>
<dbReference type="SUPFAM" id="SSF48452">
    <property type="entry name" value="TPR-like"/>
    <property type="match status" value="1"/>
</dbReference>
<dbReference type="PANTHER" id="PTHR45831:SF2">
    <property type="entry name" value="LD24721P"/>
    <property type="match status" value="1"/>
</dbReference>
<gene>
    <name evidence="3" type="ORF">EIP91_009682</name>
</gene>
<dbReference type="InterPro" id="IPR011990">
    <property type="entry name" value="TPR-like_helical_dom_sf"/>
</dbReference>
<comment type="caution">
    <text evidence="3">The sequence shown here is derived from an EMBL/GenBank/DDBJ whole genome shotgun (WGS) entry which is preliminary data.</text>
</comment>
<keyword evidence="4" id="KW-1185">Reference proteome</keyword>
<protein>
    <submittedName>
        <fullName evidence="3">Uncharacterized protein</fullName>
    </submittedName>
</protein>
<dbReference type="GO" id="GO:0072380">
    <property type="term" value="C:TRC complex"/>
    <property type="evidence" value="ECO:0007669"/>
    <property type="project" value="TreeGrafter"/>
</dbReference>
<reference evidence="3 4" key="1">
    <citation type="submission" date="2018-11" db="EMBL/GenBank/DDBJ databases">
        <title>Genome assembly of Steccherinum ochraceum LE-BIN_3174, the white-rot fungus of the Steccherinaceae family (The Residual Polyporoid clade, Polyporales, Basidiomycota).</title>
        <authorList>
            <person name="Fedorova T.V."/>
            <person name="Glazunova O.A."/>
            <person name="Landesman E.O."/>
            <person name="Moiseenko K.V."/>
            <person name="Psurtseva N.V."/>
            <person name="Savinova O.S."/>
            <person name="Shakhova N.V."/>
            <person name="Tyazhelova T.V."/>
            <person name="Vasina D.V."/>
        </authorList>
    </citation>
    <scope>NUCLEOTIDE SEQUENCE [LARGE SCALE GENOMIC DNA]</scope>
    <source>
        <strain evidence="3 4">LE-BIN_3174</strain>
    </source>
</reference>
<dbReference type="GO" id="GO:0060090">
    <property type="term" value="F:molecular adaptor activity"/>
    <property type="evidence" value="ECO:0007669"/>
    <property type="project" value="TreeGrafter"/>
</dbReference>
<evidence type="ECO:0000256" key="1">
    <source>
        <dbReference type="ARBA" id="ARBA00022737"/>
    </source>
</evidence>
<dbReference type="Proteomes" id="UP000292702">
    <property type="component" value="Unassembled WGS sequence"/>
</dbReference>
<name>A0A4R0RRD9_9APHY</name>
<sequence length="543" mass="60734">MPAPESLAVKLKNEGNALFAKKDYQAAHHKYSLAIKEDEKNAVLYANRAACSQNLRKFLDASADAKRATVLDSTYAKGWARLAAAEASLGNEKDSIESWKKAIGCLPKENQTPAEMKQKEQYQSELATVERKLNRSENTRPQPTVVRQSEAVPWKRAAAMVAELRSRPGQLTSSAFVILEAWNEWQEGMNTLNSQRNMPGGATMGNTGGLESLTNAIVRDQRIFHMTHNFIGKYNNQVRLEAQTRNAWVEGGTEIIIPEVIKRQQLHGWDSVRPAITVTIRCFLMRGFMESHTRGNGAGGVEFVGRALEILRWGHRTWKHVPQDDKGAIFSDSFMYGAHGLYLDILMQACGGNQRKYLDMLHEEAQALLRSDVPNISPFLGPGFVASFTTYPRGTAYSMIGFYHSQTAEKLVASKSEDSAAIYQHFQDAAKAYGSAADCFSQDDEKHVWMLFCSLMNWYSCGATLKTTLPLMQKIRERLPGVKKIWDNASLFKESARHFKRALDFEEDVQKALDQGTVNMDSRVMPDDLKVRLPAGATSPTPV</sequence>
<evidence type="ECO:0000313" key="4">
    <source>
        <dbReference type="Proteomes" id="UP000292702"/>
    </source>
</evidence>
<organism evidence="3 4">
    <name type="scientific">Steccherinum ochraceum</name>
    <dbReference type="NCBI Taxonomy" id="92696"/>
    <lineage>
        <taxon>Eukaryota</taxon>
        <taxon>Fungi</taxon>
        <taxon>Dikarya</taxon>
        <taxon>Basidiomycota</taxon>
        <taxon>Agaricomycotina</taxon>
        <taxon>Agaricomycetes</taxon>
        <taxon>Polyporales</taxon>
        <taxon>Steccherinaceae</taxon>
        <taxon>Steccherinum</taxon>
    </lineage>
</organism>
<dbReference type="SMART" id="SM00028">
    <property type="entry name" value="TPR"/>
    <property type="match status" value="3"/>
</dbReference>
<dbReference type="Gene3D" id="1.25.40.10">
    <property type="entry name" value="Tetratricopeptide repeat domain"/>
    <property type="match status" value="1"/>
</dbReference>
<evidence type="ECO:0000256" key="2">
    <source>
        <dbReference type="ARBA" id="ARBA00022803"/>
    </source>
</evidence>
<accession>A0A4R0RRD9</accession>
<dbReference type="PANTHER" id="PTHR45831">
    <property type="entry name" value="LD24721P"/>
    <property type="match status" value="1"/>
</dbReference>
<keyword evidence="1" id="KW-0677">Repeat</keyword>
<dbReference type="GO" id="GO:0006620">
    <property type="term" value="P:post-translational protein targeting to endoplasmic reticulum membrane"/>
    <property type="evidence" value="ECO:0007669"/>
    <property type="project" value="TreeGrafter"/>
</dbReference>
<keyword evidence="2" id="KW-0802">TPR repeat</keyword>
<dbReference type="InterPro" id="IPR019734">
    <property type="entry name" value="TPR_rpt"/>
</dbReference>
<dbReference type="OrthoDB" id="2423701at2759"/>
<dbReference type="EMBL" id="RWJN01000056">
    <property type="protein sequence ID" value="TCD68815.1"/>
    <property type="molecule type" value="Genomic_DNA"/>
</dbReference>
<dbReference type="InterPro" id="IPR047150">
    <property type="entry name" value="SGT"/>
</dbReference>
<evidence type="ECO:0000313" key="3">
    <source>
        <dbReference type="EMBL" id="TCD68815.1"/>
    </source>
</evidence>
<dbReference type="GO" id="GO:0016020">
    <property type="term" value="C:membrane"/>
    <property type="evidence" value="ECO:0007669"/>
    <property type="project" value="TreeGrafter"/>
</dbReference>
<dbReference type="STRING" id="92696.A0A4R0RRD9"/>